<name>A0A6P1TH66_9GAMM</name>
<protein>
    <submittedName>
        <fullName evidence="1 2">Transcriptional regulator</fullName>
    </submittedName>
</protein>
<dbReference type="EMBL" id="JACHHR010000003">
    <property type="protein sequence ID" value="MBB5212543.1"/>
    <property type="molecule type" value="Genomic_DNA"/>
</dbReference>
<evidence type="ECO:0000313" key="2">
    <source>
        <dbReference type="EMBL" id="QHQ40162.1"/>
    </source>
</evidence>
<dbReference type="EMBL" id="CP047491">
    <property type="protein sequence ID" value="QHQ40162.1"/>
    <property type="molecule type" value="Genomic_DNA"/>
</dbReference>
<organism evidence="1 4">
    <name type="scientific">Microbulbifer hydrolyticus</name>
    <dbReference type="NCBI Taxonomy" id="48074"/>
    <lineage>
        <taxon>Bacteria</taxon>
        <taxon>Pseudomonadati</taxon>
        <taxon>Pseudomonadota</taxon>
        <taxon>Gammaproteobacteria</taxon>
        <taxon>Cellvibrionales</taxon>
        <taxon>Microbulbiferaceae</taxon>
        <taxon>Microbulbifer</taxon>
    </lineage>
</organism>
<evidence type="ECO:0000313" key="1">
    <source>
        <dbReference type="EMBL" id="MBB5212543.1"/>
    </source>
</evidence>
<proteinExistence type="predicted"/>
<reference evidence="2 3" key="1">
    <citation type="submission" date="2020-01" db="EMBL/GenBank/DDBJ databases">
        <title>The possibility of degradation of plastic by Microbulbifer hydrolyticus IRE-31.</title>
        <authorList>
            <person name="Liu L."/>
        </authorList>
    </citation>
    <scope>NUCLEOTIDE SEQUENCE [LARGE SCALE GENOMIC DNA]</scope>
    <source>
        <strain evidence="2 3">IRE-31</strain>
    </source>
</reference>
<dbReference type="OrthoDB" id="9794948at2"/>
<reference evidence="1 4" key="2">
    <citation type="submission" date="2020-08" db="EMBL/GenBank/DDBJ databases">
        <title>Genomic Encyclopedia of Type Strains, Phase IV (KMG-IV): sequencing the most valuable type-strain genomes for metagenomic binning, comparative biology and taxonomic classification.</title>
        <authorList>
            <person name="Goeker M."/>
        </authorList>
    </citation>
    <scope>NUCLEOTIDE SEQUENCE [LARGE SCALE GENOMIC DNA]</scope>
    <source>
        <strain evidence="1 4">DSM 11525</strain>
    </source>
</reference>
<dbReference type="PANTHER" id="PTHR35802:SF1">
    <property type="entry name" value="PROTEASE SYNTHASE AND SPORULATION PROTEIN PAI 2"/>
    <property type="match status" value="1"/>
</dbReference>
<accession>A0A6P1TH66</accession>
<dbReference type="InterPro" id="IPR012349">
    <property type="entry name" value="Split_barrel_FMN-bd"/>
</dbReference>
<dbReference type="Proteomes" id="UP000464675">
    <property type="component" value="Chromosome"/>
</dbReference>
<dbReference type="InterPro" id="IPR007396">
    <property type="entry name" value="TR_PAI2-type"/>
</dbReference>
<dbReference type="Pfam" id="PF04299">
    <property type="entry name" value="FMN_bind_2"/>
    <property type="match status" value="1"/>
</dbReference>
<dbReference type="RefSeq" id="WP_161859460.1">
    <property type="nucleotide sequence ID" value="NZ_CP047491.1"/>
</dbReference>
<dbReference type="Gene3D" id="2.30.110.10">
    <property type="entry name" value="Electron Transport, Fmn-binding Protein, Chain A"/>
    <property type="match status" value="1"/>
</dbReference>
<dbReference type="PIRSF" id="PIRSF010372">
    <property type="entry name" value="PaiB"/>
    <property type="match status" value="1"/>
</dbReference>
<keyword evidence="3" id="KW-1185">Reference proteome</keyword>
<dbReference type="SUPFAM" id="SSF50475">
    <property type="entry name" value="FMN-binding split barrel"/>
    <property type="match status" value="1"/>
</dbReference>
<gene>
    <name evidence="2" type="ORF">GTQ55_15030</name>
    <name evidence="1" type="ORF">HNQ53_002768</name>
</gene>
<sequence length="200" mass="22460">MYIPRNFRVDSDQEIFNFVEANAFGQLVSNVGGRIFSTHLPVLLSGDRKHIVAHVAKANPQHKEIDGQEVLITLEGPHGYVSPSWYENPGVPTWNYQAVHIYGYARVFDDRDRLMAVVESLTAKYEKQFPVPWVPAYNEAMLNAIVGIEVEITEVQGKFKLGQNRKSEDIEGVVSKLRELGLSDLAEATEQYALADAVQD</sequence>
<dbReference type="PANTHER" id="PTHR35802">
    <property type="entry name" value="PROTEASE SYNTHASE AND SPORULATION PROTEIN PAI 2"/>
    <property type="match status" value="1"/>
</dbReference>
<evidence type="ECO:0000313" key="3">
    <source>
        <dbReference type="Proteomes" id="UP000464675"/>
    </source>
</evidence>
<dbReference type="AlphaFoldDB" id="A0A6P1TH66"/>
<evidence type="ECO:0000313" key="4">
    <source>
        <dbReference type="Proteomes" id="UP000563601"/>
    </source>
</evidence>
<dbReference type="Proteomes" id="UP000563601">
    <property type="component" value="Unassembled WGS sequence"/>
</dbReference>